<gene>
    <name evidence="2" type="primary">Tmem130</name>
</gene>
<reference evidence="2" key="1">
    <citation type="submission" date="2025-08" db="UniProtKB">
        <authorList>
            <consortium name="RefSeq"/>
        </authorList>
    </citation>
    <scope>IDENTIFICATION</scope>
</reference>
<dbReference type="Proteomes" id="UP001732720">
    <property type="component" value="Chromosome 6"/>
</dbReference>
<evidence type="ECO:0000313" key="2">
    <source>
        <dbReference type="RefSeq" id="XP_073931632.1"/>
    </source>
</evidence>
<proteinExistence type="predicted"/>
<sequence length="350" mass="37979">MAPAVWCRLGRILWLACLLPLALARVAAGLYELNVTTDGPATTGAEVTISASLVARDNGSLTLPTDAQLYSFHWIHTPLLLTSKVEADLTSTIRVVANVPGDFPVSVWVTAADCWMCQPVARSLVVLPITESLVGNLVVTQNTSLPWPSSYLTKTVLKVSFLLHDPSNFFKTASFLYSWDFGDGTQMVTEDSMVYYNYSITGAFIVKVKVVAEWEQTQVDASKGIMQKTGDFSASLKLQETLQGIQVLGPTLIQTFQKMTVTFNFLGRLPASCLCFPMCHPDHSDAGFYHVLDSQECHPAKGHGGEPGATLWGQVLLPVVLWTVLAGDAIRVPGDRPGKPWAAPTPLQVG</sequence>
<dbReference type="RefSeq" id="XP_073931632.1">
    <property type="nucleotide sequence ID" value="XM_074075531.1"/>
</dbReference>
<accession>A0AC58MQF2</accession>
<keyword evidence="2" id="KW-0472">Membrane</keyword>
<keyword evidence="2" id="KW-0812">Transmembrane</keyword>
<organism evidence="1 2">
    <name type="scientific">Castor canadensis</name>
    <name type="common">American beaver</name>
    <dbReference type="NCBI Taxonomy" id="51338"/>
    <lineage>
        <taxon>Eukaryota</taxon>
        <taxon>Metazoa</taxon>
        <taxon>Chordata</taxon>
        <taxon>Craniata</taxon>
        <taxon>Vertebrata</taxon>
        <taxon>Euteleostomi</taxon>
        <taxon>Mammalia</taxon>
        <taxon>Eutheria</taxon>
        <taxon>Euarchontoglires</taxon>
        <taxon>Glires</taxon>
        <taxon>Rodentia</taxon>
        <taxon>Castorimorpha</taxon>
        <taxon>Castoridae</taxon>
        <taxon>Castor</taxon>
    </lineage>
</organism>
<protein>
    <submittedName>
        <fullName evidence="2">Transmembrane protein 130 isoform X3</fullName>
    </submittedName>
</protein>
<keyword evidence="1" id="KW-1185">Reference proteome</keyword>
<evidence type="ECO:0000313" key="1">
    <source>
        <dbReference type="Proteomes" id="UP001732720"/>
    </source>
</evidence>
<name>A0AC58MQF2_CASCN</name>